<dbReference type="EMBL" id="LT962688">
    <property type="protein sequence ID" value="SOR28778.1"/>
    <property type="molecule type" value="Genomic_DNA"/>
</dbReference>
<proteinExistence type="predicted"/>
<evidence type="ECO:0000313" key="2">
    <source>
        <dbReference type="Proteomes" id="UP000233769"/>
    </source>
</evidence>
<name>A0A2N9AN57_METEX</name>
<accession>A0A2N9AN57</accession>
<protein>
    <submittedName>
        <fullName evidence="1">Uncharacterized protein</fullName>
    </submittedName>
</protein>
<sequence length="56" mass="6114">MPLRSHLSVLIWLKSHTSGRTTSVALRRVWWITLRGGSGDAGGRAWRGHTSNASTA</sequence>
<gene>
    <name evidence="1" type="ORF">TK0001_2176</name>
</gene>
<reference evidence="2" key="1">
    <citation type="submission" date="2017-10" db="EMBL/GenBank/DDBJ databases">
        <authorList>
            <person name="Regsiter A."/>
            <person name="William W."/>
        </authorList>
    </citation>
    <scope>NUCLEOTIDE SEQUENCE [LARGE SCALE GENOMIC DNA]</scope>
</reference>
<organism evidence="1 2">
    <name type="scientific">Methylorubrum extorquens</name>
    <name type="common">Methylobacterium dichloromethanicum</name>
    <name type="synonym">Methylobacterium extorquens</name>
    <dbReference type="NCBI Taxonomy" id="408"/>
    <lineage>
        <taxon>Bacteria</taxon>
        <taxon>Pseudomonadati</taxon>
        <taxon>Pseudomonadota</taxon>
        <taxon>Alphaproteobacteria</taxon>
        <taxon>Hyphomicrobiales</taxon>
        <taxon>Methylobacteriaceae</taxon>
        <taxon>Methylorubrum</taxon>
    </lineage>
</organism>
<dbReference type="Proteomes" id="UP000233769">
    <property type="component" value="Chromosome tk0001"/>
</dbReference>
<dbReference type="AlphaFoldDB" id="A0A2N9AN57"/>
<evidence type="ECO:0000313" key="1">
    <source>
        <dbReference type="EMBL" id="SOR28778.1"/>
    </source>
</evidence>